<feature type="transmembrane region" description="Helical" evidence="1">
    <location>
        <begin position="252"/>
        <end position="275"/>
    </location>
</feature>
<gene>
    <name evidence="3" type="ORF">H9815_16070</name>
</gene>
<feature type="transmembrane region" description="Helical" evidence="1">
    <location>
        <begin position="198"/>
        <end position="219"/>
    </location>
</feature>
<keyword evidence="1" id="KW-0812">Transmembrane</keyword>
<dbReference type="AlphaFoldDB" id="A0A9D2EGY8"/>
<feature type="domain" description="DUF112" evidence="2">
    <location>
        <begin position="16"/>
        <end position="433"/>
    </location>
</feature>
<feature type="transmembrane region" description="Helical" evidence="1">
    <location>
        <begin position="166"/>
        <end position="186"/>
    </location>
</feature>
<feature type="transmembrane region" description="Helical" evidence="1">
    <location>
        <begin position="105"/>
        <end position="128"/>
    </location>
</feature>
<name>A0A9D2EGY8_9MICO</name>
<evidence type="ECO:0000259" key="2">
    <source>
        <dbReference type="Pfam" id="PF01970"/>
    </source>
</evidence>
<reference evidence="3" key="2">
    <citation type="submission" date="2021-04" db="EMBL/GenBank/DDBJ databases">
        <authorList>
            <person name="Gilroy R."/>
        </authorList>
    </citation>
    <scope>NUCLEOTIDE SEQUENCE</scope>
    <source>
        <strain evidence="3">ChiGjej4B4-7305</strain>
    </source>
</reference>
<proteinExistence type="predicted"/>
<protein>
    <submittedName>
        <fullName evidence="3">Tripartite tricarboxylate transporter permease</fullName>
    </submittedName>
</protein>
<dbReference type="InterPro" id="IPR002823">
    <property type="entry name" value="DUF112_TM"/>
</dbReference>
<dbReference type="EMBL" id="DXBY01000278">
    <property type="protein sequence ID" value="HIZ37293.1"/>
    <property type="molecule type" value="Genomic_DNA"/>
</dbReference>
<feature type="transmembrane region" description="Helical" evidence="1">
    <location>
        <begin position="386"/>
        <end position="419"/>
    </location>
</feature>
<reference evidence="3" key="1">
    <citation type="journal article" date="2021" name="PeerJ">
        <title>Extensive microbial diversity within the chicken gut microbiome revealed by metagenomics and culture.</title>
        <authorList>
            <person name="Gilroy R."/>
            <person name="Ravi A."/>
            <person name="Getino M."/>
            <person name="Pursley I."/>
            <person name="Horton D.L."/>
            <person name="Alikhan N.F."/>
            <person name="Baker D."/>
            <person name="Gharbi K."/>
            <person name="Hall N."/>
            <person name="Watson M."/>
            <person name="Adriaenssens E.M."/>
            <person name="Foster-Nyarko E."/>
            <person name="Jarju S."/>
            <person name="Secka A."/>
            <person name="Antonio M."/>
            <person name="Oren A."/>
            <person name="Chaudhuri R.R."/>
            <person name="La Ragione R."/>
            <person name="Hildebrand F."/>
            <person name="Pallen M.J."/>
        </authorList>
    </citation>
    <scope>NUCLEOTIDE SEQUENCE</scope>
    <source>
        <strain evidence="3">ChiGjej4B4-7305</strain>
    </source>
</reference>
<feature type="transmembrane region" description="Helical" evidence="1">
    <location>
        <begin position="16"/>
        <end position="49"/>
    </location>
</feature>
<dbReference type="Pfam" id="PF01970">
    <property type="entry name" value="TctA"/>
    <property type="match status" value="1"/>
</dbReference>
<keyword evidence="1" id="KW-1133">Transmembrane helix</keyword>
<feature type="transmembrane region" description="Helical" evidence="1">
    <location>
        <begin position="140"/>
        <end position="159"/>
    </location>
</feature>
<evidence type="ECO:0000313" key="4">
    <source>
        <dbReference type="Proteomes" id="UP000824037"/>
    </source>
</evidence>
<dbReference type="PANTHER" id="PTHR35342:SF5">
    <property type="entry name" value="TRICARBOXYLIC TRANSPORT PROTEIN"/>
    <property type="match status" value="1"/>
</dbReference>
<accession>A0A9D2EGY8</accession>
<comment type="caution">
    <text evidence="3">The sequence shown here is derived from an EMBL/GenBank/DDBJ whole genome shotgun (WGS) entry which is preliminary data.</text>
</comment>
<feature type="transmembrane region" description="Helical" evidence="1">
    <location>
        <begin position="351"/>
        <end position="374"/>
    </location>
</feature>
<organism evidence="3 4">
    <name type="scientific">Candidatus Ruania gallistercoris</name>
    <dbReference type="NCBI Taxonomy" id="2838746"/>
    <lineage>
        <taxon>Bacteria</taxon>
        <taxon>Bacillati</taxon>
        <taxon>Actinomycetota</taxon>
        <taxon>Actinomycetes</taxon>
        <taxon>Micrococcales</taxon>
        <taxon>Ruaniaceae</taxon>
        <taxon>Ruania</taxon>
    </lineage>
</organism>
<feature type="transmembrane region" description="Helical" evidence="1">
    <location>
        <begin position="463"/>
        <end position="483"/>
    </location>
</feature>
<keyword evidence="1" id="KW-0472">Membrane</keyword>
<sequence>MDLAATLSNVFTPASLMWIVIGASAGIIVGVIPGLTATVAIALLVPLTLDLDPLHSMLMLTGIFAGSQYSNSITSIMLRTPGNPAGAVTIFDGYPMALKGQAGRAIGLGAWASAFGGIFSVLVLWAFSQLLASVALQFSPVEYFSVAVLGLTTAVAVTGTSKARSLTATALGLLVGVIGTDPLVNLPRFTFGLPELRLGVPFLAAIIGVFAMAEVMRLAGVAGRKTRMVTTIGRIRPSLADMRRTFRPVLRGSVIGTIVGILPGGGGAMASFIAYGEAKRVSKKPEEFGKGSVEGLTAPDAAGNGVAGGAMVPLLSLGIPGDAATAVMLGALVIQGITPGPALFDGRGADLVYPLFAGMLLANIAMLIMGLTLARPLASVALLPRTILLPAIATLSFTGAFIATGQTYLLWVTLIFGVIGYLMVRFDYPVAALALGLVLGPILESNLRRGLMLHDGNAMVFLTRPISAGLLLAALVLLVVSVWGSRRSRKRAAAAKEASTV</sequence>
<dbReference type="PANTHER" id="PTHR35342">
    <property type="entry name" value="TRICARBOXYLIC TRANSPORT PROTEIN"/>
    <property type="match status" value="1"/>
</dbReference>
<feature type="transmembrane region" description="Helical" evidence="1">
    <location>
        <begin position="426"/>
        <end position="443"/>
    </location>
</feature>
<evidence type="ECO:0000256" key="1">
    <source>
        <dbReference type="SAM" id="Phobius"/>
    </source>
</evidence>
<evidence type="ECO:0000313" key="3">
    <source>
        <dbReference type="EMBL" id="HIZ37293.1"/>
    </source>
</evidence>
<dbReference type="Proteomes" id="UP000824037">
    <property type="component" value="Unassembled WGS sequence"/>
</dbReference>